<organism evidence="10 11">
    <name type="scientific">Gleimia hominis</name>
    <dbReference type="NCBI Taxonomy" id="595468"/>
    <lineage>
        <taxon>Bacteria</taxon>
        <taxon>Bacillati</taxon>
        <taxon>Actinomycetota</taxon>
        <taxon>Actinomycetes</taxon>
        <taxon>Actinomycetales</taxon>
        <taxon>Actinomycetaceae</taxon>
        <taxon>Gleimia</taxon>
    </lineage>
</organism>
<feature type="binding site" evidence="7">
    <location>
        <begin position="12"/>
        <end position="14"/>
    </location>
    <ligand>
        <name>4-CDP-2-C-methyl-D-erythritol 2-phosphate</name>
        <dbReference type="ChEBI" id="CHEBI:57919"/>
    </ligand>
</feature>
<evidence type="ECO:0000256" key="1">
    <source>
        <dbReference type="ARBA" id="ARBA00000200"/>
    </source>
</evidence>
<comment type="cofactor">
    <cofactor evidence="7">
        <name>a divalent metal cation</name>
        <dbReference type="ChEBI" id="CHEBI:60240"/>
    </cofactor>
    <text evidence="7">Binds 1 divalent metal cation per subunit.</text>
</comment>
<dbReference type="HAMAP" id="MF_00107">
    <property type="entry name" value="IspF"/>
    <property type="match status" value="1"/>
</dbReference>
<accession>A0ABU3I9C8</accession>
<feature type="binding site" evidence="7">
    <location>
        <begin position="40"/>
        <end position="41"/>
    </location>
    <ligand>
        <name>4-CDP-2-C-methyl-D-erythritol 2-phosphate</name>
        <dbReference type="ChEBI" id="CHEBI:57919"/>
    </ligand>
</feature>
<feature type="binding site" evidence="7">
    <location>
        <position position="48"/>
    </location>
    <ligand>
        <name>a divalent metal cation</name>
        <dbReference type="ChEBI" id="CHEBI:60240"/>
    </ligand>
</feature>
<proteinExistence type="inferred from homology"/>
<evidence type="ECO:0000313" key="10">
    <source>
        <dbReference type="EMBL" id="MDT3766974.1"/>
    </source>
</evidence>
<dbReference type="CDD" id="cd00554">
    <property type="entry name" value="MECDP_synthase"/>
    <property type="match status" value="1"/>
</dbReference>
<keyword evidence="5 7" id="KW-0414">Isoprene biosynthesis</keyword>
<comment type="subunit">
    <text evidence="7">Homotrimer.</text>
</comment>
<evidence type="ECO:0000256" key="3">
    <source>
        <dbReference type="ARBA" id="ARBA00012579"/>
    </source>
</evidence>
<name>A0ABU3I9C8_9ACTO</name>
<comment type="pathway">
    <text evidence="2 7">Isoprenoid biosynthesis; isopentenyl diphosphate biosynthesis via DXP pathway; isopentenyl diphosphate from 1-deoxy-D-xylulose 5-phosphate: step 4/6.</text>
</comment>
<feature type="binding site" evidence="7">
    <location>
        <begin position="135"/>
        <end position="138"/>
    </location>
    <ligand>
        <name>4-CDP-2-C-methyl-D-erythritol 2-phosphate</name>
        <dbReference type="ChEBI" id="CHEBI:57919"/>
    </ligand>
</feature>
<keyword evidence="11" id="KW-1185">Reference proteome</keyword>
<evidence type="ECO:0000256" key="5">
    <source>
        <dbReference type="ARBA" id="ARBA00023229"/>
    </source>
</evidence>
<dbReference type="Pfam" id="PF02542">
    <property type="entry name" value="YgbB"/>
    <property type="match status" value="1"/>
</dbReference>
<evidence type="ECO:0000256" key="8">
    <source>
        <dbReference type="RuleBase" id="RU004395"/>
    </source>
</evidence>
<dbReference type="EC" id="4.6.1.12" evidence="3 7"/>
<comment type="caution">
    <text evidence="7">Lacks conserved residue(s) required for the propagation of feature annotation.</text>
</comment>
<feature type="domain" description="2-C-methyl-D-erythritol 2,4-cyclodiphosphate synthase" evidence="9">
    <location>
        <begin position="5"/>
        <end position="157"/>
    </location>
</feature>
<dbReference type="InterPro" id="IPR020555">
    <property type="entry name" value="MECDP_synthase_CS"/>
</dbReference>
<evidence type="ECO:0000256" key="7">
    <source>
        <dbReference type="HAMAP-Rule" id="MF_00107"/>
    </source>
</evidence>
<dbReference type="PROSITE" id="PS01350">
    <property type="entry name" value="ISPF"/>
    <property type="match status" value="1"/>
</dbReference>
<keyword evidence="4 7" id="KW-0479">Metal-binding</keyword>
<protein>
    <recommendedName>
        <fullName evidence="3 7">2-C-methyl-D-erythritol 2,4-cyclodiphosphate synthase</fullName>
        <shortName evidence="7">MECDP-synthase</shortName>
        <shortName evidence="7">MECPP-synthase</shortName>
        <shortName evidence="7">MECPS</shortName>
        <ecNumber evidence="3 7">4.6.1.12</ecNumber>
    </recommendedName>
</protein>
<dbReference type="GO" id="GO:0008685">
    <property type="term" value="F:2-C-methyl-D-erythritol 2,4-cyclodiphosphate synthase activity"/>
    <property type="evidence" value="ECO:0007669"/>
    <property type="project" value="UniProtKB-EC"/>
</dbReference>
<comment type="similarity">
    <text evidence="7 8">Belongs to the IspF family.</text>
</comment>
<evidence type="ECO:0000256" key="6">
    <source>
        <dbReference type="ARBA" id="ARBA00023239"/>
    </source>
</evidence>
<dbReference type="RefSeq" id="WP_313272238.1">
    <property type="nucleotide sequence ID" value="NZ_JASXSX010000001.1"/>
</dbReference>
<feature type="binding site" evidence="7">
    <location>
        <begin position="62"/>
        <end position="64"/>
    </location>
    <ligand>
        <name>4-CDP-2-C-methyl-D-erythritol 2-phosphate</name>
        <dbReference type="ChEBI" id="CHEBI:57919"/>
    </ligand>
</feature>
<feature type="binding site" evidence="7">
    <location>
        <position position="145"/>
    </location>
    <ligand>
        <name>4-CDP-2-C-methyl-D-erythritol 2-phosphate</name>
        <dbReference type="ChEBI" id="CHEBI:57919"/>
    </ligand>
</feature>
<gene>
    <name evidence="7 10" type="primary">ispF</name>
    <name evidence="10" type="ORF">QS713_02700</name>
</gene>
<dbReference type="NCBIfam" id="TIGR00151">
    <property type="entry name" value="ispF"/>
    <property type="match status" value="1"/>
</dbReference>
<comment type="caution">
    <text evidence="10">The sequence shown here is derived from an EMBL/GenBank/DDBJ whole genome shotgun (WGS) entry which is preliminary data.</text>
</comment>
<dbReference type="Gene3D" id="3.30.1330.50">
    <property type="entry name" value="2-C-methyl-D-erythritol 2,4-cyclodiphosphate synthase"/>
    <property type="match status" value="1"/>
</dbReference>
<evidence type="ECO:0000259" key="9">
    <source>
        <dbReference type="Pfam" id="PF02542"/>
    </source>
</evidence>
<dbReference type="PANTHER" id="PTHR43181:SF1">
    <property type="entry name" value="2-C-METHYL-D-ERYTHRITOL 2,4-CYCLODIPHOSPHATE SYNTHASE, CHLOROPLASTIC"/>
    <property type="match status" value="1"/>
</dbReference>
<feature type="site" description="Transition state stabilizer" evidence="7">
    <location>
        <position position="40"/>
    </location>
</feature>
<keyword evidence="6 7" id="KW-0456">Lyase</keyword>
<feature type="binding site" evidence="7">
    <location>
        <position position="12"/>
    </location>
    <ligand>
        <name>a divalent metal cation</name>
        <dbReference type="ChEBI" id="CHEBI:60240"/>
    </ligand>
</feature>
<feature type="binding site" evidence="7">
    <location>
        <position position="142"/>
    </location>
    <ligand>
        <name>4-CDP-2-C-methyl-D-erythritol 2-phosphate</name>
        <dbReference type="ChEBI" id="CHEBI:57919"/>
    </ligand>
</feature>
<dbReference type="InterPro" id="IPR036571">
    <property type="entry name" value="MECDP_synthase_sf"/>
</dbReference>
<comment type="function">
    <text evidence="7">Involved in the biosynthesis of isopentenyl diphosphate (IPP) and dimethylallyl diphosphate (DMAPP), two major building blocks of isoprenoid compounds. Catalyzes the conversion of 4-diphosphocytidyl-2-C-methyl-D-erythritol 2-phosphate (CDP-ME2P) to 2-C-methyl-D-erythritol 2,4-cyclodiphosphate (ME-CPP) with a corresponding release of cytidine 5-monophosphate (CMP).</text>
</comment>
<comment type="catalytic activity">
    <reaction evidence="1 7 8">
        <text>4-CDP-2-C-methyl-D-erythritol 2-phosphate = 2-C-methyl-D-erythritol 2,4-cyclic diphosphate + CMP</text>
        <dbReference type="Rhea" id="RHEA:23864"/>
        <dbReference type="ChEBI" id="CHEBI:57919"/>
        <dbReference type="ChEBI" id="CHEBI:58483"/>
        <dbReference type="ChEBI" id="CHEBI:60377"/>
        <dbReference type="EC" id="4.6.1.12"/>
    </reaction>
</comment>
<evidence type="ECO:0000313" key="11">
    <source>
        <dbReference type="Proteomes" id="UP001247542"/>
    </source>
</evidence>
<feature type="site" description="Transition state stabilizer" evidence="7">
    <location>
        <position position="136"/>
    </location>
</feature>
<dbReference type="EMBL" id="JASXSX010000001">
    <property type="protein sequence ID" value="MDT3766974.1"/>
    <property type="molecule type" value="Genomic_DNA"/>
</dbReference>
<dbReference type="InterPro" id="IPR003526">
    <property type="entry name" value="MECDP_synthase"/>
</dbReference>
<sequence length="159" mass="16470">MGFDLRIGVGTDTHAFSSDASRPMWLACLLWPGEVGCAGHSDADVVAHACCDALLAASDLGDLGTNFGTDRPEYAGASGETLLRETLRILSSSGWRPVNVSVQLIGNRPRIGARREEASAHLSDIVGVPVSFSATTTDGLGFTGRGEGLAAVATALVTR</sequence>
<dbReference type="Proteomes" id="UP001247542">
    <property type="component" value="Unassembled WGS sequence"/>
</dbReference>
<evidence type="ECO:0000256" key="4">
    <source>
        <dbReference type="ARBA" id="ARBA00022723"/>
    </source>
</evidence>
<dbReference type="PANTHER" id="PTHR43181">
    <property type="entry name" value="2-C-METHYL-D-ERYTHRITOL 2,4-CYCLODIPHOSPHATE SYNTHASE, CHLOROPLASTIC"/>
    <property type="match status" value="1"/>
</dbReference>
<reference evidence="10 11" key="1">
    <citation type="submission" date="2023-06" db="EMBL/GenBank/DDBJ databases">
        <title>Draft genome sequence of Gleimia hominis type strain CCUG 57540T.</title>
        <authorList>
            <person name="Salva-Serra F."/>
            <person name="Cardew S."/>
            <person name="Jensie Markopoulos S."/>
            <person name="Ohlen M."/>
            <person name="Inganas E."/>
            <person name="Svensson-Stadler L."/>
            <person name="Moore E.R.B."/>
        </authorList>
    </citation>
    <scope>NUCLEOTIDE SEQUENCE [LARGE SCALE GENOMIC DNA]</scope>
    <source>
        <strain evidence="10 11">CCUG 57540</strain>
    </source>
</reference>
<evidence type="ECO:0000256" key="2">
    <source>
        <dbReference type="ARBA" id="ARBA00004709"/>
    </source>
</evidence>
<feature type="binding site" evidence="7">
    <location>
        <position position="14"/>
    </location>
    <ligand>
        <name>a divalent metal cation</name>
        <dbReference type="ChEBI" id="CHEBI:60240"/>
    </ligand>
</feature>
<dbReference type="SUPFAM" id="SSF69765">
    <property type="entry name" value="IpsF-like"/>
    <property type="match status" value="1"/>
</dbReference>